<dbReference type="Gene3D" id="3.30.1370.160">
    <property type="match status" value="1"/>
</dbReference>
<dbReference type="Gene3D" id="3.10.290.10">
    <property type="entry name" value="RNA-binding S4 domain"/>
    <property type="match status" value="1"/>
</dbReference>
<accession>A0A8J2VNV6</accession>
<dbReference type="GO" id="GO:0003723">
    <property type="term" value="F:RNA binding"/>
    <property type="evidence" value="ECO:0007669"/>
    <property type="project" value="UniProtKB-KW"/>
</dbReference>
<protein>
    <submittedName>
        <fullName evidence="3">RNA-binding protein S4</fullName>
    </submittedName>
</protein>
<dbReference type="RefSeq" id="WP_188693058.1">
    <property type="nucleotide sequence ID" value="NZ_BMIR01000008.1"/>
</dbReference>
<dbReference type="Gene3D" id="3.30.70.330">
    <property type="match status" value="1"/>
</dbReference>
<evidence type="ECO:0000313" key="4">
    <source>
        <dbReference type="Proteomes" id="UP000628775"/>
    </source>
</evidence>
<dbReference type="PROSITE" id="PS50889">
    <property type="entry name" value="S4"/>
    <property type="match status" value="1"/>
</dbReference>
<dbReference type="Proteomes" id="UP000628775">
    <property type="component" value="Unassembled WGS sequence"/>
</dbReference>
<dbReference type="Pfam" id="PF17774">
    <property type="entry name" value="YlmH_RBD"/>
    <property type="match status" value="1"/>
</dbReference>
<dbReference type="InterPro" id="IPR012677">
    <property type="entry name" value="Nucleotide-bd_a/b_plait_sf"/>
</dbReference>
<name>A0A8J2VNV6_9BACL</name>
<dbReference type="InterPro" id="IPR002942">
    <property type="entry name" value="S4_RNA-bd"/>
</dbReference>
<dbReference type="Pfam" id="PF01479">
    <property type="entry name" value="S4"/>
    <property type="match status" value="1"/>
</dbReference>
<evidence type="ECO:0000259" key="2">
    <source>
        <dbReference type="SMART" id="SM00363"/>
    </source>
</evidence>
<gene>
    <name evidence="3" type="ORF">GCM10011391_20280</name>
</gene>
<organism evidence="3 4">
    <name type="scientific">Pullulanibacillus camelliae</name>
    <dbReference type="NCBI Taxonomy" id="1707096"/>
    <lineage>
        <taxon>Bacteria</taxon>
        <taxon>Bacillati</taxon>
        <taxon>Bacillota</taxon>
        <taxon>Bacilli</taxon>
        <taxon>Bacillales</taxon>
        <taxon>Sporolactobacillaceae</taxon>
        <taxon>Pullulanibacillus</taxon>
    </lineage>
</organism>
<keyword evidence="1" id="KW-0694">RNA-binding</keyword>
<dbReference type="CDD" id="cd00165">
    <property type="entry name" value="S4"/>
    <property type="match status" value="1"/>
</dbReference>
<dbReference type="SUPFAM" id="SSF55174">
    <property type="entry name" value="Alpha-L RNA-binding motif"/>
    <property type="match status" value="1"/>
</dbReference>
<evidence type="ECO:0000313" key="3">
    <source>
        <dbReference type="EMBL" id="GGE41475.1"/>
    </source>
</evidence>
<keyword evidence="4" id="KW-1185">Reference proteome</keyword>
<dbReference type="EMBL" id="BMIR01000008">
    <property type="protein sequence ID" value="GGE41475.1"/>
    <property type="molecule type" value="Genomic_DNA"/>
</dbReference>
<comment type="caution">
    <text evidence="3">The sequence shown here is derived from an EMBL/GenBank/DDBJ whole genome shotgun (WGS) entry which is preliminary data.</text>
</comment>
<sequence>MALYDHFRPEEKTFIDLILEWKAYVNERYIVKRTDFLDPRQLDIIKAVIGNHQDMTLKFSGGYEGAERVRALLIPPYVEENLFDISLFELHYPVKFATIDHRQLLGALMGLGIKREKFGDLLFSQERIQFITASEIADFVRLNLTEVGRHHVQCEAVPFSDILPVEAHWEHHEGSVASLRLDVVCAEIYRLSRSRISELIEGGLVKVNWRTVEKTSFELNAGDYLSLRGFGRSRLLTIEGLTKRGNRWITYGILK</sequence>
<dbReference type="SMART" id="SM00363">
    <property type="entry name" value="S4"/>
    <property type="match status" value="1"/>
</dbReference>
<reference evidence="3" key="2">
    <citation type="submission" date="2020-09" db="EMBL/GenBank/DDBJ databases">
        <authorList>
            <person name="Sun Q."/>
            <person name="Zhou Y."/>
        </authorList>
    </citation>
    <scope>NUCLEOTIDE SEQUENCE</scope>
    <source>
        <strain evidence="3">CGMCC 1.15371</strain>
    </source>
</reference>
<dbReference type="Pfam" id="PF21278">
    <property type="entry name" value="YlmH_1st"/>
    <property type="match status" value="1"/>
</dbReference>
<reference evidence="3" key="1">
    <citation type="journal article" date="2014" name="Int. J. Syst. Evol. Microbiol.">
        <title>Complete genome sequence of Corynebacterium casei LMG S-19264T (=DSM 44701T), isolated from a smear-ripened cheese.</title>
        <authorList>
            <consortium name="US DOE Joint Genome Institute (JGI-PGF)"/>
            <person name="Walter F."/>
            <person name="Albersmeier A."/>
            <person name="Kalinowski J."/>
            <person name="Ruckert C."/>
        </authorList>
    </citation>
    <scope>NUCLEOTIDE SEQUENCE</scope>
    <source>
        <strain evidence="3">CGMCC 1.15371</strain>
    </source>
</reference>
<dbReference type="AlphaFoldDB" id="A0A8J2VNV6"/>
<feature type="domain" description="RNA-binding S4" evidence="2">
    <location>
        <begin position="179"/>
        <end position="242"/>
    </location>
</feature>
<dbReference type="InterPro" id="IPR040591">
    <property type="entry name" value="RqcP2_RBD"/>
</dbReference>
<evidence type="ECO:0000256" key="1">
    <source>
        <dbReference type="PROSITE-ProRule" id="PRU00182"/>
    </source>
</evidence>
<proteinExistence type="predicted"/>
<dbReference type="InterPro" id="IPR048443">
    <property type="entry name" value="RqcP2_N"/>
</dbReference>
<dbReference type="InterPro" id="IPR036986">
    <property type="entry name" value="S4_RNA-bd_sf"/>
</dbReference>